<dbReference type="PROSITE" id="PS00943">
    <property type="entry name" value="UBIA"/>
    <property type="match status" value="1"/>
</dbReference>
<dbReference type="GO" id="GO:0005743">
    <property type="term" value="C:mitochondrial inner membrane"/>
    <property type="evidence" value="ECO:0007669"/>
    <property type="project" value="UniProtKB-SubCell"/>
</dbReference>
<organism evidence="11 12">
    <name type="scientific">Pholiota conissans</name>
    <dbReference type="NCBI Taxonomy" id="109636"/>
    <lineage>
        <taxon>Eukaryota</taxon>
        <taxon>Fungi</taxon>
        <taxon>Dikarya</taxon>
        <taxon>Basidiomycota</taxon>
        <taxon>Agaricomycotina</taxon>
        <taxon>Agaricomycetes</taxon>
        <taxon>Agaricomycetidae</taxon>
        <taxon>Agaricales</taxon>
        <taxon>Agaricineae</taxon>
        <taxon>Strophariaceae</taxon>
        <taxon>Pholiota</taxon>
    </lineage>
</organism>
<dbReference type="PANTHER" id="PTHR11048:SF28">
    <property type="entry name" value="4-HYDROXYBENZOATE POLYPRENYLTRANSFERASE, MITOCHONDRIAL"/>
    <property type="match status" value="1"/>
</dbReference>
<dbReference type="EMBL" id="MU155148">
    <property type="protein sequence ID" value="KAF9483960.1"/>
    <property type="molecule type" value="Genomic_DNA"/>
</dbReference>
<dbReference type="CDD" id="cd13959">
    <property type="entry name" value="PT_UbiA_COQ2"/>
    <property type="match status" value="1"/>
</dbReference>
<evidence type="ECO:0000256" key="6">
    <source>
        <dbReference type="ARBA" id="ARBA00022989"/>
    </source>
</evidence>
<keyword evidence="7 10" id="KW-0472">Membrane</keyword>
<evidence type="ECO:0000256" key="5">
    <source>
        <dbReference type="ARBA" id="ARBA00022692"/>
    </source>
</evidence>
<dbReference type="GO" id="GO:0006744">
    <property type="term" value="P:ubiquinone biosynthetic process"/>
    <property type="evidence" value="ECO:0007669"/>
    <property type="project" value="UniProtKB-UniRule"/>
</dbReference>
<name>A0A9P5ZC23_9AGAR</name>
<evidence type="ECO:0000256" key="4">
    <source>
        <dbReference type="ARBA" id="ARBA00022679"/>
    </source>
</evidence>
<feature type="transmembrane region" description="Helical" evidence="10">
    <location>
        <begin position="119"/>
        <end position="140"/>
    </location>
</feature>
<dbReference type="GO" id="GO:0008299">
    <property type="term" value="P:isoprenoid biosynthetic process"/>
    <property type="evidence" value="ECO:0007669"/>
    <property type="project" value="UniProtKB-UniRule"/>
</dbReference>
<keyword evidence="6 10" id="KW-1133">Transmembrane helix</keyword>
<evidence type="ECO:0000313" key="11">
    <source>
        <dbReference type="EMBL" id="KAF9483960.1"/>
    </source>
</evidence>
<keyword evidence="10" id="KW-0414">Isoprene biosynthesis</keyword>
<dbReference type="FunFam" id="1.10.357.140:FF:000003">
    <property type="entry name" value="4-hydroxybenzoate polyprenyltransferase, mitochondrial"/>
    <property type="match status" value="1"/>
</dbReference>
<dbReference type="InterPro" id="IPR030470">
    <property type="entry name" value="UbiA_prenylTrfase_CS"/>
</dbReference>
<evidence type="ECO:0000256" key="2">
    <source>
        <dbReference type="ARBA" id="ARBA00004292"/>
    </source>
</evidence>
<feature type="transmembrane region" description="Helical" evidence="10">
    <location>
        <begin position="338"/>
        <end position="361"/>
    </location>
</feature>
<dbReference type="InterPro" id="IPR006370">
    <property type="entry name" value="HB_polyprenyltransferase-like"/>
</dbReference>
<dbReference type="OrthoDB" id="18170at2759"/>
<keyword evidence="10" id="KW-0999">Mitochondrion inner membrane</keyword>
<keyword evidence="12" id="KW-1185">Reference proteome</keyword>
<evidence type="ECO:0000256" key="9">
    <source>
        <dbReference type="ARBA" id="ARBA00058997"/>
    </source>
</evidence>
<dbReference type="GO" id="GO:0008412">
    <property type="term" value="F:4-hydroxybenzoate polyprenyltransferase activity"/>
    <property type="evidence" value="ECO:0007669"/>
    <property type="project" value="UniProtKB-EC"/>
</dbReference>
<dbReference type="AlphaFoldDB" id="A0A9P5ZC23"/>
<keyword evidence="5 10" id="KW-0812">Transmembrane</keyword>
<evidence type="ECO:0000256" key="8">
    <source>
        <dbReference type="ARBA" id="ARBA00052313"/>
    </source>
</evidence>
<evidence type="ECO:0000256" key="3">
    <source>
        <dbReference type="ARBA" id="ARBA00005985"/>
    </source>
</evidence>
<dbReference type="NCBIfam" id="TIGR01474">
    <property type="entry name" value="ubiA_proteo"/>
    <property type="match status" value="1"/>
</dbReference>
<proteinExistence type="inferred from homology"/>
<evidence type="ECO:0000256" key="10">
    <source>
        <dbReference type="HAMAP-Rule" id="MF_03189"/>
    </source>
</evidence>
<evidence type="ECO:0000256" key="1">
    <source>
        <dbReference type="ARBA" id="ARBA00001946"/>
    </source>
</evidence>
<dbReference type="Proteomes" id="UP000807469">
    <property type="component" value="Unassembled WGS sequence"/>
</dbReference>
<evidence type="ECO:0000313" key="12">
    <source>
        <dbReference type="Proteomes" id="UP000807469"/>
    </source>
</evidence>
<accession>A0A9P5ZC23</accession>
<feature type="transmembrane region" description="Helical" evidence="10">
    <location>
        <begin position="309"/>
        <end position="326"/>
    </location>
</feature>
<feature type="transmembrane region" description="Helical" evidence="10">
    <location>
        <begin position="211"/>
        <end position="228"/>
    </location>
</feature>
<comment type="cofactor">
    <cofactor evidence="1 10">
        <name>Mg(2+)</name>
        <dbReference type="ChEBI" id="CHEBI:18420"/>
    </cofactor>
</comment>
<dbReference type="FunFam" id="1.20.120.1780:FF:000001">
    <property type="entry name" value="4-hydroxybenzoate octaprenyltransferase"/>
    <property type="match status" value="1"/>
</dbReference>
<feature type="transmembrane region" description="Helical" evidence="10">
    <location>
        <begin position="161"/>
        <end position="181"/>
    </location>
</feature>
<comment type="catalytic activity">
    <reaction evidence="8 10">
        <text>an all-trans-polyprenyl diphosphate + 4-hydroxybenzoate = a 4-hydroxy-3-(all-trans-polyprenyl)benzoate + diphosphate</text>
        <dbReference type="Rhea" id="RHEA:44504"/>
        <dbReference type="Rhea" id="RHEA-COMP:9514"/>
        <dbReference type="Rhea" id="RHEA-COMP:9564"/>
        <dbReference type="ChEBI" id="CHEBI:17879"/>
        <dbReference type="ChEBI" id="CHEBI:33019"/>
        <dbReference type="ChEBI" id="CHEBI:58914"/>
        <dbReference type="ChEBI" id="CHEBI:78396"/>
        <dbReference type="EC" id="2.5.1.39"/>
    </reaction>
</comment>
<reference evidence="11" key="1">
    <citation type="submission" date="2020-11" db="EMBL/GenBank/DDBJ databases">
        <authorList>
            <consortium name="DOE Joint Genome Institute"/>
            <person name="Ahrendt S."/>
            <person name="Riley R."/>
            <person name="Andreopoulos W."/>
            <person name="Labutti K."/>
            <person name="Pangilinan J."/>
            <person name="Ruiz-Duenas F.J."/>
            <person name="Barrasa J.M."/>
            <person name="Sanchez-Garcia M."/>
            <person name="Camarero S."/>
            <person name="Miyauchi S."/>
            <person name="Serrano A."/>
            <person name="Linde D."/>
            <person name="Babiker R."/>
            <person name="Drula E."/>
            <person name="Ayuso-Fernandez I."/>
            <person name="Pacheco R."/>
            <person name="Padilla G."/>
            <person name="Ferreira P."/>
            <person name="Barriuso J."/>
            <person name="Kellner H."/>
            <person name="Castanera R."/>
            <person name="Alfaro M."/>
            <person name="Ramirez L."/>
            <person name="Pisabarro A.G."/>
            <person name="Kuo A."/>
            <person name="Tritt A."/>
            <person name="Lipzen A."/>
            <person name="He G."/>
            <person name="Yan M."/>
            <person name="Ng V."/>
            <person name="Cullen D."/>
            <person name="Martin F."/>
            <person name="Rosso M.-N."/>
            <person name="Henrissat B."/>
            <person name="Hibbett D."/>
            <person name="Martinez A.T."/>
            <person name="Grigoriev I.V."/>
        </authorList>
    </citation>
    <scope>NUCLEOTIDE SEQUENCE</scope>
    <source>
        <strain evidence="11">CIRM-BRFM 674</strain>
    </source>
</reference>
<dbReference type="Pfam" id="PF01040">
    <property type="entry name" value="UbiA"/>
    <property type="match status" value="1"/>
</dbReference>
<sequence>MLGRFSILSRQPGSHLGLRSSHLRLLNTTFRVNLRGALHVFPAVVGRKLNTSSGSAPAASTAIQKSWVDYLPIKARPYLYLTRVDKPIGTLLLFYPCAWSITMASYALELPYTAPLTYISLFGIGALVMRGAGCTINDMWDRNLDKSVDRTKDRPLARGDISQKQAVAFLGAQLTTGLGVLTQLNTYSILLGAASMSLVTIYPLMKRFTHWPQFVLGLAFNWGALLGWSAVGGAVDWGVCLPLYAGGVCWTLVYDSIYAHQDKHDDVQVGIRSTALLFAEKSRPILTGLSASSIAFISYAGHLNSQGEAFYLGVGLAAVQLARILYRTDFDNRASCWKGFVGCGWAGFWIWMGALGDYAAMLASTSS</sequence>
<dbReference type="HAMAP" id="MF_01635">
    <property type="entry name" value="UbiA"/>
    <property type="match status" value="1"/>
</dbReference>
<keyword evidence="10" id="KW-0831">Ubiquinone biosynthesis</keyword>
<dbReference type="InterPro" id="IPR000537">
    <property type="entry name" value="UbiA_prenyltransferase"/>
</dbReference>
<feature type="transmembrane region" description="Helical" evidence="10">
    <location>
        <begin position="234"/>
        <end position="254"/>
    </location>
</feature>
<gene>
    <name evidence="11" type="ORF">BDN70DRAFT_850570</name>
</gene>
<dbReference type="Gene3D" id="1.10.357.140">
    <property type="entry name" value="UbiA prenyltransferase"/>
    <property type="match status" value="1"/>
</dbReference>
<dbReference type="InterPro" id="IPR039653">
    <property type="entry name" value="Prenyltransferase"/>
</dbReference>
<protein>
    <recommendedName>
        <fullName evidence="10">4-hydroxybenzoate polyprenyltransferase, mitochondrial</fullName>
        <shortName evidence="10">4-HB polyprenyltransferase</shortName>
        <ecNumber evidence="10">2.5.1.39</ecNumber>
    </recommendedName>
    <alternativeName>
        <fullName evidence="10">Para-hydroxybenzoate--polyprenyltransferase</fullName>
        <shortName evidence="10">PHB:PPT</shortName>
        <shortName evidence="10">PHB:polyprenyltransferase</shortName>
    </alternativeName>
</protein>
<comment type="function">
    <text evidence="9 10">Catalyzes the prenylation of para-hydroxybenzoate (PHB) with an all-trans polyprenyl group. Mediates the second step in the final reaction sequence of coenzyme Q (CoQ) biosynthesis, which is the condensation of the polyisoprenoid side chain with PHB, generating the first membrane-bound Q intermediate.</text>
</comment>
<dbReference type="EC" id="2.5.1.39" evidence="10"/>
<dbReference type="PANTHER" id="PTHR11048">
    <property type="entry name" value="PRENYLTRANSFERASES"/>
    <property type="match status" value="1"/>
</dbReference>
<comment type="caution">
    <text evidence="11">The sequence shown here is derived from an EMBL/GenBank/DDBJ whole genome shotgun (WGS) entry which is preliminary data.</text>
</comment>
<keyword evidence="4 10" id="KW-0808">Transferase</keyword>
<comment type="similarity">
    <text evidence="3 10">Belongs to the UbiA prenyltransferase family.</text>
</comment>
<keyword evidence="10" id="KW-0496">Mitochondrion</keyword>
<comment type="subcellular location">
    <subcellularLocation>
        <location evidence="2 10">Mitochondrion inner membrane</location>
        <topology evidence="2 10">Multi-pass membrane protein</topology>
        <orientation evidence="2 10">Matrix side</orientation>
    </subcellularLocation>
</comment>
<feature type="transmembrane region" description="Helical" evidence="10">
    <location>
        <begin position="88"/>
        <end position="107"/>
    </location>
</feature>
<comment type="pathway">
    <text evidence="10">Cofactor biosynthesis; ubiquinone biosynthesis.</text>
</comment>
<dbReference type="Gene3D" id="1.20.120.1780">
    <property type="entry name" value="UbiA prenyltransferase"/>
    <property type="match status" value="1"/>
</dbReference>
<dbReference type="InterPro" id="IPR044878">
    <property type="entry name" value="UbiA_sf"/>
</dbReference>
<evidence type="ECO:0000256" key="7">
    <source>
        <dbReference type="ARBA" id="ARBA00023136"/>
    </source>
</evidence>